<dbReference type="PANTHER" id="PTHR35140:SF1">
    <property type="entry name" value="MITOTIC CHECK POINT PROTEIN BFA1"/>
    <property type="match status" value="1"/>
</dbReference>
<feature type="compositionally biased region" description="Basic and acidic residues" evidence="1">
    <location>
        <begin position="758"/>
        <end position="768"/>
    </location>
</feature>
<feature type="compositionally biased region" description="Polar residues" evidence="1">
    <location>
        <begin position="627"/>
        <end position="638"/>
    </location>
</feature>
<evidence type="ECO:0000313" key="2">
    <source>
        <dbReference type="EMBL" id="GJN91723.1"/>
    </source>
</evidence>
<feature type="region of interest" description="Disordered" evidence="1">
    <location>
        <begin position="213"/>
        <end position="236"/>
    </location>
</feature>
<feature type="compositionally biased region" description="Polar residues" evidence="1">
    <location>
        <begin position="722"/>
        <end position="736"/>
    </location>
</feature>
<feature type="region of interest" description="Disordered" evidence="1">
    <location>
        <begin position="284"/>
        <end position="358"/>
    </location>
</feature>
<dbReference type="PANTHER" id="PTHR35140">
    <property type="entry name" value="MITOTIC CHECK POINT PROTEIN BFA1"/>
    <property type="match status" value="1"/>
</dbReference>
<dbReference type="GO" id="GO:0044732">
    <property type="term" value="C:mitotic spindle pole body"/>
    <property type="evidence" value="ECO:0007669"/>
    <property type="project" value="TreeGrafter"/>
</dbReference>
<feature type="compositionally biased region" description="Basic and acidic residues" evidence="1">
    <location>
        <begin position="432"/>
        <end position="442"/>
    </location>
</feature>
<feature type="region of interest" description="Disordered" evidence="1">
    <location>
        <begin position="25"/>
        <end position="181"/>
    </location>
</feature>
<comment type="caution">
    <text evidence="2">The sequence shown here is derived from an EMBL/GenBank/DDBJ whole genome shotgun (WGS) entry which is preliminary data.</text>
</comment>
<gene>
    <name evidence="2" type="ORF">Rhopal_004746-T1</name>
</gene>
<feature type="region of interest" description="Disordered" evidence="1">
    <location>
        <begin position="413"/>
        <end position="486"/>
    </location>
</feature>
<feature type="compositionally biased region" description="Polar residues" evidence="1">
    <location>
        <begin position="588"/>
        <end position="597"/>
    </location>
</feature>
<accession>A0AAV5GNF8</accession>
<feature type="compositionally biased region" description="Low complexity" evidence="1">
    <location>
        <begin position="77"/>
        <end position="89"/>
    </location>
</feature>
<dbReference type="InterPro" id="IPR034586">
    <property type="entry name" value="Bfa1/Byr4"/>
</dbReference>
<feature type="region of interest" description="Disordered" evidence="1">
    <location>
        <begin position="1021"/>
        <end position="1068"/>
    </location>
</feature>
<feature type="compositionally biased region" description="Low complexity" evidence="1">
    <location>
        <begin position="798"/>
        <end position="809"/>
    </location>
</feature>
<name>A0AAV5GNF8_9BASI</name>
<feature type="region of interest" description="Disordered" evidence="1">
    <location>
        <begin position="498"/>
        <end position="849"/>
    </location>
</feature>
<reference evidence="2 3" key="1">
    <citation type="submission" date="2021-12" db="EMBL/GenBank/DDBJ databases">
        <title>High titer production of polyol ester of fatty acids by Rhodotorula paludigena BS15 towards product separation-free biomass refinery.</title>
        <authorList>
            <person name="Mano J."/>
            <person name="Ono H."/>
            <person name="Tanaka T."/>
            <person name="Naito K."/>
            <person name="Sushida H."/>
            <person name="Ike M."/>
            <person name="Tokuyasu K."/>
            <person name="Kitaoka M."/>
        </authorList>
    </citation>
    <scope>NUCLEOTIDE SEQUENCE [LARGE SCALE GENOMIC DNA]</scope>
    <source>
        <strain evidence="2 3">BS15</strain>
    </source>
</reference>
<feature type="compositionally biased region" description="Low complexity" evidence="1">
    <location>
        <begin position="318"/>
        <end position="332"/>
    </location>
</feature>
<feature type="compositionally biased region" description="Low complexity" evidence="1">
    <location>
        <begin position="661"/>
        <end position="679"/>
    </location>
</feature>
<dbReference type="GO" id="GO:0001100">
    <property type="term" value="P:negative regulation of exit from mitosis"/>
    <property type="evidence" value="ECO:0007669"/>
    <property type="project" value="InterPro"/>
</dbReference>
<evidence type="ECO:0000256" key="1">
    <source>
        <dbReference type="SAM" id="MobiDB-lite"/>
    </source>
</evidence>
<dbReference type="GO" id="GO:0005096">
    <property type="term" value="F:GTPase activator activity"/>
    <property type="evidence" value="ECO:0007669"/>
    <property type="project" value="InterPro"/>
</dbReference>
<feature type="compositionally biased region" description="Basic and acidic residues" evidence="1">
    <location>
        <begin position="471"/>
        <end position="486"/>
    </location>
</feature>
<dbReference type="Proteomes" id="UP001342314">
    <property type="component" value="Unassembled WGS sequence"/>
</dbReference>
<dbReference type="AlphaFoldDB" id="A0AAV5GNF8"/>
<evidence type="ECO:0000313" key="3">
    <source>
        <dbReference type="Proteomes" id="UP001342314"/>
    </source>
</evidence>
<feature type="compositionally biased region" description="Low complexity" evidence="1">
    <location>
        <begin position="104"/>
        <end position="113"/>
    </location>
</feature>
<protein>
    <recommendedName>
        <fullName evidence="4">Protein byr4</fullName>
    </recommendedName>
</protein>
<evidence type="ECO:0008006" key="4">
    <source>
        <dbReference type="Google" id="ProtNLM"/>
    </source>
</evidence>
<sequence>MAALAAYADEPESWDDEADLELPSGSLLHSHLVDPSLSLSPPSEPDSPRADPDASWFEHVQDDEDVPRTRDEENESSVDSSRTTSTTGTLKGLMAGLSLEAEATLSLDPLAPDSSPPAPPPLTLDDQGLSTPRVSKTTTMRGSSPLSLILSSTRAGPGKVQHLGSTPHGKAQPVDDGDWDQDLEGLDALQLGAPGPTPDGGLRVVAKKGSFASHISFGDDDDEGDDAHAGGSAHLPQVARKRISIASFTDTEDTGEDDFELPDTLSVVQLAPSLASRASITSLKSDLSAADSPGDMLRPSAVDAAPPRTPFTTSLAVPGSTSAYTSASSAPSTPGPLTPSRSSDDEAPSSALDEDDDADFFDKLVLPSYFLGGAKRPSTPPTSEGEPDSDARADKVDLQSILRAKLEERGGRGLLFHGASAGASATPSSPQEQERLERHREPEEQDGADLARELRRRSISGPAADMAPPHEAPRAAEPDDDAWSAHEMRERMRTISGARAREAQLAKEAREAQRAQGSRIGMLRRTASDGKVPPLPLRSGTGTMPPPPSRSATTGHLPRSGGSGAVRSGIPQPVRPSSAHARERPPSAASSHSTESNPTRRRGPPPAPSTASRDRVRTRSTTLRTVPSMTGLRSGTDSSKTRPQKLDLPPPPAASSTSKQSLSPVPMTPSTPSSAARPALRTKRSQQHLSATAAASPGRTLERKRSLQNLSTLASPTPGGHQPSSTTRPRSRQNSGGARLPPREYGDGTELDGFDDLPVSKERERERVVVASRKSSGASTATLRSGGGGSWGRKEGSKLASAVGAAAARAEPRGRTLQGRKEASAMAAGDKKEKRTGDPEKKKVKKRREPHLIRHLGGASAIKVQGEMTYNPVLQRWEGNEGILRDFDKALATSTRPALISPFSSILVSPNRGSFGQAVPASASTTGNPKVVIPPGAAPHVSRATAKVVGDMVFDPSTCSWHAVGGVEAEEELELDWGATTSGGEVADDEDPAGATSELDGWELGERQRMLKHRASFVLEEGSEEDESVVSSSAPGSGEGEAKRRARSTKRQIWRESKEAEERSREELREWLVEEPEAGDGRKWLWELRALVLGLQ</sequence>
<feature type="compositionally biased region" description="Low complexity" evidence="1">
    <location>
        <begin position="418"/>
        <end position="430"/>
    </location>
</feature>
<dbReference type="EMBL" id="BQKY01000009">
    <property type="protein sequence ID" value="GJN91723.1"/>
    <property type="molecule type" value="Genomic_DNA"/>
</dbReference>
<feature type="compositionally biased region" description="Basic and acidic residues" evidence="1">
    <location>
        <begin position="1053"/>
        <end position="1068"/>
    </location>
</feature>
<organism evidence="2 3">
    <name type="scientific">Rhodotorula paludigena</name>
    <dbReference type="NCBI Taxonomy" id="86838"/>
    <lineage>
        <taxon>Eukaryota</taxon>
        <taxon>Fungi</taxon>
        <taxon>Dikarya</taxon>
        <taxon>Basidiomycota</taxon>
        <taxon>Pucciniomycotina</taxon>
        <taxon>Microbotryomycetes</taxon>
        <taxon>Sporidiobolales</taxon>
        <taxon>Sporidiobolaceae</taxon>
        <taxon>Rhodotorula</taxon>
    </lineage>
</organism>
<feature type="compositionally biased region" description="Low complexity" evidence="1">
    <location>
        <begin position="26"/>
        <end position="41"/>
    </location>
</feature>
<keyword evidence="3" id="KW-1185">Reference proteome</keyword>
<feature type="compositionally biased region" description="Basic and acidic residues" evidence="1">
    <location>
        <begin position="810"/>
        <end position="841"/>
    </location>
</feature>
<dbReference type="GO" id="GO:1990334">
    <property type="term" value="C:Bfa1-Bub2 complex"/>
    <property type="evidence" value="ECO:0007669"/>
    <property type="project" value="InterPro"/>
</dbReference>
<feature type="region of interest" description="Disordered" evidence="1">
    <location>
        <begin position="371"/>
        <end position="397"/>
    </location>
</feature>
<feature type="compositionally biased region" description="Polar residues" evidence="1">
    <location>
        <begin position="128"/>
        <end position="154"/>
    </location>
</feature>
<proteinExistence type="predicted"/>
<feature type="compositionally biased region" description="Basic and acidic residues" evidence="1">
    <location>
        <begin position="498"/>
        <end position="513"/>
    </location>
</feature>